<feature type="region of interest" description="Disordered" evidence="1">
    <location>
        <begin position="228"/>
        <end position="254"/>
    </location>
</feature>
<dbReference type="Gene3D" id="2.60.40.10">
    <property type="entry name" value="Immunoglobulins"/>
    <property type="match status" value="1"/>
</dbReference>
<dbReference type="AlphaFoldDB" id="X0XGS7"/>
<dbReference type="InterPro" id="IPR013783">
    <property type="entry name" value="Ig-like_fold"/>
</dbReference>
<protein>
    <recommendedName>
        <fullName evidence="3">Fibronectin type-III domain-containing protein</fullName>
    </recommendedName>
</protein>
<dbReference type="SUPFAM" id="SSF49265">
    <property type="entry name" value="Fibronectin type III"/>
    <property type="match status" value="1"/>
</dbReference>
<comment type="caution">
    <text evidence="2">The sequence shown here is derived from an EMBL/GenBank/DDBJ whole genome shotgun (WGS) entry which is preliminary data.</text>
</comment>
<reference evidence="2" key="1">
    <citation type="journal article" date="2014" name="Front. Microbiol.">
        <title>High frequency of phylogenetically diverse reductive dehalogenase-homologous genes in deep subseafloor sedimentary metagenomes.</title>
        <authorList>
            <person name="Kawai M."/>
            <person name="Futagami T."/>
            <person name="Toyoda A."/>
            <person name="Takaki Y."/>
            <person name="Nishi S."/>
            <person name="Hori S."/>
            <person name="Arai W."/>
            <person name="Tsubouchi T."/>
            <person name="Morono Y."/>
            <person name="Uchiyama I."/>
            <person name="Ito T."/>
            <person name="Fujiyama A."/>
            <person name="Inagaki F."/>
            <person name="Takami H."/>
        </authorList>
    </citation>
    <scope>NUCLEOTIDE SEQUENCE</scope>
    <source>
        <strain evidence="2">Expedition CK06-06</strain>
    </source>
</reference>
<sequence>ADQYLDQFTFVASSGSDSVTALTVTTANTAAIASMEIWDNTKSTQYFSTVSDPGGDDTWDFSGGTAIPVTISSTPFRVYFTAKDHSLAAGTYAVTGTVTSFTCTNAQAGTDTDSATITVDNSPPDDVSGVTGTPGDEQVELNWTNPVADFYQVMILRKIDSEVGDAPTDGEEYEVNDTIDSSTVCYVGSLKTFTDTGLTNGTDYYYKIFAYDTYINYASGAGTGPHTPTGTTLGHGADPGASTVAPGSADQYLD</sequence>
<dbReference type="InterPro" id="IPR036116">
    <property type="entry name" value="FN3_sf"/>
</dbReference>
<name>X0XGS7_9ZZZZ</name>
<evidence type="ECO:0008006" key="3">
    <source>
        <dbReference type="Google" id="ProtNLM"/>
    </source>
</evidence>
<dbReference type="EMBL" id="BARS01039891">
    <property type="protein sequence ID" value="GAG24141.1"/>
    <property type="molecule type" value="Genomic_DNA"/>
</dbReference>
<evidence type="ECO:0000256" key="1">
    <source>
        <dbReference type="SAM" id="MobiDB-lite"/>
    </source>
</evidence>
<feature type="non-terminal residue" evidence="2">
    <location>
        <position position="254"/>
    </location>
</feature>
<accession>X0XGS7</accession>
<feature type="non-terminal residue" evidence="2">
    <location>
        <position position="1"/>
    </location>
</feature>
<organism evidence="2">
    <name type="scientific">marine sediment metagenome</name>
    <dbReference type="NCBI Taxonomy" id="412755"/>
    <lineage>
        <taxon>unclassified sequences</taxon>
        <taxon>metagenomes</taxon>
        <taxon>ecological metagenomes</taxon>
    </lineage>
</organism>
<gene>
    <name evidence="2" type="ORF">S01H1_60884</name>
</gene>
<evidence type="ECO:0000313" key="2">
    <source>
        <dbReference type="EMBL" id="GAG24141.1"/>
    </source>
</evidence>
<proteinExistence type="predicted"/>